<protein>
    <submittedName>
        <fullName evidence="1">Uncharacterized protein</fullName>
    </submittedName>
</protein>
<dbReference type="Proteomes" id="UP001224926">
    <property type="component" value="Chromosome"/>
</dbReference>
<reference evidence="1 2" key="1">
    <citation type="submission" date="2022-07" db="EMBL/GenBank/DDBJ databases">
        <title>Two temperate virus in Haloterrigena jeotgali A29.</title>
        <authorList>
            <person name="Deng X."/>
        </authorList>
    </citation>
    <scope>NUCLEOTIDE SEQUENCE [LARGE SCALE GENOMIC DNA]</scope>
    <source>
        <strain evidence="1 2">A29</strain>
    </source>
</reference>
<keyword evidence="2" id="KW-1185">Reference proteome</keyword>
<evidence type="ECO:0000313" key="1">
    <source>
        <dbReference type="EMBL" id="WMT09797.1"/>
    </source>
</evidence>
<dbReference type="RefSeq" id="WP_136396874.1">
    <property type="nucleotide sequence ID" value="NZ_CP101873.1"/>
</dbReference>
<evidence type="ECO:0000313" key="2">
    <source>
        <dbReference type="Proteomes" id="UP001224926"/>
    </source>
</evidence>
<organism evidence="1 2">
    <name type="scientific">Natrinema thermotolerans</name>
    <dbReference type="NCBI Taxonomy" id="121872"/>
    <lineage>
        <taxon>Archaea</taxon>
        <taxon>Methanobacteriati</taxon>
        <taxon>Methanobacteriota</taxon>
        <taxon>Stenosarchaea group</taxon>
        <taxon>Halobacteria</taxon>
        <taxon>Halobacteriales</taxon>
        <taxon>Natrialbaceae</taxon>
        <taxon>Natrinema</taxon>
    </lineage>
</organism>
<sequence>MPTSCLLYEIETSVDLSAVKSRAENNYSNTRNHNSSGNTLETDLLNIDDTSRGFSCTLRYDYAAKRGARPGMSQWYIDVKQTPVRFTPDHFIIIGSKHTGRELSEIRELLKISESDYTPFSITQGVIASAAGQDAQREEQGSWEGIDNDTDTGIIYGDVDQSSYAADFDNAGNVTYLKYESQNYPGSVGLSANQNSVVFWTNSWDRDEMEDYIYDVLI</sequence>
<dbReference type="GeneID" id="39861802"/>
<name>A0AAF0T3V4_9EURY</name>
<proteinExistence type="predicted"/>
<accession>A0AAF0T3V4</accession>
<dbReference type="EMBL" id="CP101873">
    <property type="protein sequence ID" value="WMT09797.1"/>
    <property type="molecule type" value="Genomic_DNA"/>
</dbReference>
<dbReference type="AlphaFoldDB" id="A0AAF0T3V4"/>
<gene>
    <name evidence="1" type="ORF">NP511_09245</name>
</gene>